<feature type="coiled-coil region" evidence="1">
    <location>
        <begin position="332"/>
        <end position="359"/>
    </location>
</feature>
<name>A0A2H0N558_9BACT</name>
<feature type="transmembrane region" description="Helical" evidence="2">
    <location>
        <begin position="21"/>
        <end position="38"/>
    </location>
</feature>
<dbReference type="Gene3D" id="2.40.420.20">
    <property type="match status" value="1"/>
</dbReference>
<keyword evidence="1" id="KW-0175">Coiled coil</keyword>
<dbReference type="Proteomes" id="UP000229600">
    <property type="component" value="Unassembled WGS sequence"/>
</dbReference>
<dbReference type="AlphaFoldDB" id="A0A2H0N558"/>
<keyword evidence="2" id="KW-0812">Transmembrane</keyword>
<evidence type="ECO:0000256" key="2">
    <source>
        <dbReference type="SAM" id="Phobius"/>
    </source>
</evidence>
<dbReference type="EMBL" id="PCWN01000007">
    <property type="protein sequence ID" value="PIR04034.1"/>
    <property type="molecule type" value="Genomic_DNA"/>
</dbReference>
<feature type="coiled-coil region" evidence="1">
    <location>
        <begin position="414"/>
        <end position="441"/>
    </location>
</feature>
<reference evidence="3 4" key="1">
    <citation type="submission" date="2017-09" db="EMBL/GenBank/DDBJ databases">
        <title>Depth-based differentiation of microbial function through sediment-hosted aquifers and enrichment of novel symbionts in the deep terrestrial subsurface.</title>
        <authorList>
            <person name="Probst A.J."/>
            <person name="Ladd B."/>
            <person name="Jarett J.K."/>
            <person name="Geller-Mcgrath D.E."/>
            <person name="Sieber C.M."/>
            <person name="Emerson J.B."/>
            <person name="Anantharaman K."/>
            <person name="Thomas B.C."/>
            <person name="Malmstrom R."/>
            <person name="Stieglmeier M."/>
            <person name="Klingl A."/>
            <person name="Woyke T."/>
            <person name="Ryan C.M."/>
            <person name="Banfield J.F."/>
        </authorList>
    </citation>
    <scope>NUCLEOTIDE SEQUENCE [LARGE SCALE GENOMIC DNA]</scope>
    <source>
        <strain evidence="3">CG11_big_fil_rev_8_21_14_0_20_39_34</strain>
    </source>
</reference>
<proteinExistence type="predicted"/>
<dbReference type="Gene3D" id="2.40.50.100">
    <property type="match status" value="2"/>
</dbReference>
<dbReference type="Gene3D" id="2.40.30.170">
    <property type="match status" value="1"/>
</dbReference>
<organism evidence="3 4">
    <name type="scientific">Candidatus Magasanikbacteria bacterium CG11_big_fil_rev_8_21_14_0_20_39_34</name>
    <dbReference type="NCBI Taxonomy" id="1974653"/>
    <lineage>
        <taxon>Bacteria</taxon>
        <taxon>Candidatus Magasanikiibacteriota</taxon>
    </lineage>
</organism>
<accession>A0A2H0N558</accession>
<sequence>MNFIADIHQKRIKEILLTKKYVIGGIICVLLIGGVSFGKVSGVSKENENTDIQTPQKTAYNFIYPEKIHDEEIQLIGRVLSHETASVFPRRSGIVGDILADIGDSVKKGDVLAYLLPEGVENESSLEVETQRNAMQKAKDEYENTQLLEQAGIDRMEQKVEEKFVNLRTIKNDNYSSQDNGLRMENEEINLAEAKLSVLETQLNKAENNRDAKLQESKNSIENAQDTVYVALQHTYQTALDVMGGGSGRFDEGSNRVISENDLNPSLGILDVNVRNEVVANFNNYRKALYVYGITTDEDYFTAIEGGKELLMTLQRLIDASSSSGKLSSSMINDLSNKIHLSQDKIDSASEKLQKAKDSYTVIQADVVDAVSILKRQWEEQKQNIALLQSKWQKSKSQVESQISLTESGIEQMQKELEYTRAMAQKNIDAAKNQYNIANTAYLKVAAQKGHTALISPFSGIVSKRSIEVGQNIMMSQSAFELVDVDTSLSQKAKNEIQFGLPEDLQTILSLDDEITFFLPEQETKLYRARVTRISPQVDSELHTFTVQAKLLDDISLPHHTSVQVKISTGEKKSYRVDSSVLKRENNQNYVWILKTDEPERLYVDVIEEDGEFAEITGDINEQTKIVLNYYGK</sequence>
<comment type="caution">
    <text evidence="3">The sequence shown here is derived from an EMBL/GenBank/DDBJ whole genome shotgun (WGS) entry which is preliminary data.</text>
</comment>
<protein>
    <recommendedName>
        <fullName evidence="5">Membrane fusion protein biotin-lipoyl like domain-containing protein</fullName>
    </recommendedName>
</protein>
<gene>
    <name evidence="3" type="ORF">COV59_02510</name>
</gene>
<dbReference type="PANTHER" id="PTHR30469">
    <property type="entry name" value="MULTIDRUG RESISTANCE PROTEIN MDTA"/>
    <property type="match status" value="1"/>
</dbReference>
<feature type="coiled-coil region" evidence="1">
    <location>
        <begin position="128"/>
        <end position="223"/>
    </location>
</feature>
<evidence type="ECO:0000256" key="1">
    <source>
        <dbReference type="SAM" id="Coils"/>
    </source>
</evidence>
<evidence type="ECO:0000313" key="4">
    <source>
        <dbReference type="Proteomes" id="UP000229600"/>
    </source>
</evidence>
<dbReference type="GO" id="GO:0015562">
    <property type="term" value="F:efflux transmembrane transporter activity"/>
    <property type="evidence" value="ECO:0007669"/>
    <property type="project" value="TreeGrafter"/>
</dbReference>
<keyword evidence="2" id="KW-1133">Transmembrane helix</keyword>
<evidence type="ECO:0000313" key="3">
    <source>
        <dbReference type="EMBL" id="PIR04034.1"/>
    </source>
</evidence>
<dbReference type="Gene3D" id="1.10.287.470">
    <property type="entry name" value="Helix hairpin bin"/>
    <property type="match status" value="2"/>
</dbReference>
<evidence type="ECO:0008006" key="5">
    <source>
        <dbReference type="Google" id="ProtNLM"/>
    </source>
</evidence>
<dbReference type="GO" id="GO:1990281">
    <property type="term" value="C:efflux pump complex"/>
    <property type="evidence" value="ECO:0007669"/>
    <property type="project" value="TreeGrafter"/>
</dbReference>
<keyword evidence="2" id="KW-0472">Membrane</keyword>
<dbReference type="SUPFAM" id="SSF111369">
    <property type="entry name" value="HlyD-like secretion proteins"/>
    <property type="match status" value="2"/>
</dbReference>